<dbReference type="EMBL" id="CP001816">
    <property type="protein sequence ID" value="ACZ13100.1"/>
    <property type="molecule type" value="Genomic_DNA"/>
</dbReference>
<dbReference type="InterPro" id="IPR001867">
    <property type="entry name" value="OmpR/PhoB-type_DNA-bd"/>
</dbReference>
<dbReference type="GO" id="GO:0006355">
    <property type="term" value="P:regulation of DNA-templated transcription"/>
    <property type="evidence" value="ECO:0007669"/>
    <property type="project" value="InterPro"/>
</dbReference>
<feature type="DNA-binding region" description="OmpR/PhoB-type" evidence="3">
    <location>
        <begin position="124"/>
        <end position="218"/>
    </location>
</feature>
<gene>
    <name evidence="6" type="ordered locus">Sdel_2088</name>
</gene>
<dbReference type="eggNOG" id="COG0745">
    <property type="taxonomic scope" value="Bacteria"/>
</dbReference>
<evidence type="ECO:0000259" key="5">
    <source>
        <dbReference type="PROSITE" id="PS51755"/>
    </source>
</evidence>
<dbReference type="GO" id="GO:0003677">
    <property type="term" value="F:DNA binding"/>
    <property type="evidence" value="ECO:0007669"/>
    <property type="project" value="UniProtKB-UniRule"/>
</dbReference>
<dbReference type="Proteomes" id="UP000002222">
    <property type="component" value="Chromosome"/>
</dbReference>
<dbReference type="OrthoDB" id="5339110at2"/>
<dbReference type="InterPro" id="IPR016032">
    <property type="entry name" value="Sig_transdc_resp-reg_C-effctor"/>
</dbReference>
<comment type="caution">
    <text evidence="2">Lacks conserved residue(s) required for the propagation of feature annotation.</text>
</comment>
<dbReference type="GO" id="GO:0000160">
    <property type="term" value="P:phosphorelay signal transduction system"/>
    <property type="evidence" value="ECO:0007669"/>
    <property type="project" value="InterPro"/>
</dbReference>
<sequence>MKIFILESDKALQESIDTCLNNCRLKITIRKAYDKQELFDEAPHMEEYALFVLNLKNPADPRVMDFIREHGGYAPILLLLEPMEEPLMLKTLYYLGYNDVIIKPFYVEEMVFRIYKLCEIWNNDVFFLRNGMYFDCKQGIFISNKEDSILLGRKESLLLKCLFLKSPHIATWDEIISFVYHNEIISQERIRALVKQLRDKLPLECIKTVNGKGYQLLLPN</sequence>
<dbReference type="SMART" id="SM00862">
    <property type="entry name" value="Trans_reg_C"/>
    <property type="match status" value="1"/>
</dbReference>
<evidence type="ECO:0000313" key="6">
    <source>
        <dbReference type="EMBL" id="ACZ13100.1"/>
    </source>
</evidence>
<accession>D1B4T0</accession>
<keyword evidence="1 3" id="KW-0238">DNA-binding</keyword>
<organism evidence="6 7">
    <name type="scientific">Sulfurospirillum deleyianum (strain ATCC 51133 / DSM 6946 / 5175)</name>
    <dbReference type="NCBI Taxonomy" id="525898"/>
    <lineage>
        <taxon>Bacteria</taxon>
        <taxon>Pseudomonadati</taxon>
        <taxon>Campylobacterota</taxon>
        <taxon>Epsilonproteobacteria</taxon>
        <taxon>Campylobacterales</taxon>
        <taxon>Sulfurospirillaceae</taxon>
        <taxon>Sulfurospirillum</taxon>
    </lineage>
</organism>
<evidence type="ECO:0000256" key="2">
    <source>
        <dbReference type="PROSITE-ProRule" id="PRU00169"/>
    </source>
</evidence>
<dbReference type="SUPFAM" id="SSF46894">
    <property type="entry name" value="C-terminal effector domain of the bipartite response regulators"/>
    <property type="match status" value="1"/>
</dbReference>
<dbReference type="Pfam" id="PF00486">
    <property type="entry name" value="Trans_reg_C"/>
    <property type="match status" value="1"/>
</dbReference>
<feature type="domain" description="OmpR/PhoB-type" evidence="5">
    <location>
        <begin position="124"/>
        <end position="218"/>
    </location>
</feature>
<dbReference type="PROSITE" id="PS50110">
    <property type="entry name" value="RESPONSE_REGULATORY"/>
    <property type="match status" value="1"/>
</dbReference>
<dbReference type="HOGENOM" id="CLU_000445_30_3_7"/>
<dbReference type="RefSeq" id="WP_012857845.1">
    <property type="nucleotide sequence ID" value="NC_013512.1"/>
</dbReference>
<reference evidence="6 7" key="2">
    <citation type="journal article" date="2010" name="Stand. Genomic Sci.">
        <title>Complete genome sequence of Sulfurospirillum deleyianum type strain (5175).</title>
        <authorList>
            <person name="Sikorski J."/>
            <person name="Lapidus A."/>
            <person name="Copeland A."/>
            <person name="Glavina Del Rio T."/>
            <person name="Nolan M."/>
            <person name="Lucas S."/>
            <person name="Chen F."/>
            <person name="Tice H."/>
            <person name="Cheng J.F."/>
            <person name="Saunders E."/>
            <person name="Bruce D."/>
            <person name="Goodwin L."/>
            <person name="Pitluck S."/>
            <person name="Ovchinnikova G."/>
            <person name="Pati A."/>
            <person name="Ivanova N."/>
            <person name="Mavromatis K."/>
            <person name="Chen A."/>
            <person name="Palaniappan K."/>
            <person name="Chain P."/>
            <person name="Land M."/>
            <person name="Hauser L."/>
            <person name="Chang Y.J."/>
            <person name="Jeffries C.D."/>
            <person name="Brettin T."/>
            <person name="Detter J.C."/>
            <person name="Han C."/>
            <person name="Rohde M."/>
            <person name="Lang E."/>
            <person name="Spring S."/>
            <person name="Goker M."/>
            <person name="Bristow J."/>
            <person name="Eisen J.A."/>
            <person name="Markowitz V."/>
            <person name="Hugenholtz P."/>
            <person name="Kyrpides N.C."/>
            <person name="Klenk H.P."/>
        </authorList>
    </citation>
    <scope>NUCLEOTIDE SEQUENCE [LARGE SCALE GENOMIC DNA]</scope>
    <source>
        <strain evidence="7">ATCC 51133 / DSM 6946 / 5175</strain>
    </source>
</reference>
<dbReference type="SUPFAM" id="SSF52172">
    <property type="entry name" value="CheY-like"/>
    <property type="match status" value="1"/>
</dbReference>
<evidence type="ECO:0000259" key="4">
    <source>
        <dbReference type="PROSITE" id="PS50110"/>
    </source>
</evidence>
<protein>
    <submittedName>
        <fullName evidence="6">Transcriptional regulator domain protein</fullName>
    </submittedName>
</protein>
<dbReference type="STRING" id="525898.Sdel_2088"/>
<keyword evidence="7" id="KW-1185">Reference proteome</keyword>
<feature type="domain" description="Response regulatory" evidence="4">
    <location>
        <begin position="2"/>
        <end position="118"/>
    </location>
</feature>
<reference evidence="7" key="1">
    <citation type="submission" date="2009-11" db="EMBL/GenBank/DDBJ databases">
        <title>The complete genome of Sulfurospirillum deleyianum DSM 6946.</title>
        <authorList>
            <consortium name="US DOE Joint Genome Institute (JGI-PGF)"/>
            <person name="Lucas S."/>
            <person name="Copeland A."/>
            <person name="Lapidus A."/>
            <person name="Glavina del Rio T."/>
            <person name="Dalin E."/>
            <person name="Tice H."/>
            <person name="Bruce D."/>
            <person name="Goodwin L."/>
            <person name="Pitluck S."/>
            <person name="Kyrpides N."/>
            <person name="Mavromatis K."/>
            <person name="Ivanova N."/>
            <person name="Ovchinnikova G."/>
            <person name="Munk A.C."/>
            <person name="Lu M."/>
            <person name="Brettin T."/>
            <person name="Detter J.C."/>
            <person name="Han C."/>
            <person name="Tapia R."/>
            <person name="Larimer F."/>
            <person name="Land M."/>
            <person name="Hauser L."/>
            <person name="Markowitz V."/>
            <person name="Cheng J.F."/>
            <person name="Hugenholtz P."/>
            <person name="Woyke T."/>
            <person name="Wu D."/>
            <person name="Aumann P."/>
            <person name="Schneider S."/>
            <person name="Lang E."/>
            <person name="Spring S."/>
            <person name="Klenk H.P."/>
            <person name="Eisen J.A."/>
        </authorList>
    </citation>
    <scope>NUCLEOTIDE SEQUENCE [LARGE SCALE GENOMIC DNA]</scope>
    <source>
        <strain evidence="7">ATCC 51133 / DSM 6946 / 5175</strain>
    </source>
</reference>
<dbReference type="PROSITE" id="PS51755">
    <property type="entry name" value="OMPR_PHOB"/>
    <property type="match status" value="1"/>
</dbReference>
<evidence type="ECO:0000256" key="3">
    <source>
        <dbReference type="PROSITE-ProRule" id="PRU01091"/>
    </source>
</evidence>
<dbReference type="InterPro" id="IPR036388">
    <property type="entry name" value="WH-like_DNA-bd_sf"/>
</dbReference>
<dbReference type="InterPro" id="IPR011006">
    <property type="entry name" value="CheY-like_superfamily"/>
</dbReference>
<proteinExistence type="predicted"/>
<evidence type="ECO:0000313" key="7">
    <source>
        <dbReference type="Proteomes" id="UP000002222"/>
    </source>
</evidence>
<name>D1B4T0_SULD5</name>
<dbReference type="AlphaFoldDB" id="D1B4T0"/>
<evidence type="ECO:0000256" key="1">
    <source>
        <dbReference type="ARBA" id="ARBA00023125"/>
    </source>
</evidence>
<dbReference type="KEGG" id="sdl:Sdel_2088"/>
<dbReference type="Gene3D" id="1.10.10.10">
    <property type="entry name" value="Winged helix-like DNA-binding domain superfamily/Winged helix DNA-binding domain"/>
    <property type="match status" value="1"/>
</dbReference>
<dbReference type="InterPro" id="IPR001789">
    <property type="entry name" value="Sig_transdc_resp-reg_receiver"/>
</dbReference>